<evidence type="ECO:0000313" key="2">
    <source>
        <dbReference type="EMBL" id="CAG9782561.1"/>
    </source>
</evidence>
<proteinExistence type="predicted"/>
<protein>
    <submittedName>
        <fullName evidence="2">Uncharacterized protein</fullName>
    </submittedName>
</protein>
<accession>A0A9N9N096</accession>
<sequence>MYTPKQEVQYVFPDLSIQYGDLMMIMFETRIEEALNSSGNFIPLKPHKHHHHTETSLSETKTDAGVDSVPMGFDTDIMKMTNEQPHIENVQQYNDYNLVGGNHQDFFNEDTHKHEHGQDKLDPGVTSDSLSANERDISEYMLPNADGVVKNCSPLNKDCNVSSLNKKGIKVLPVENLILEYPTNSERESEEVITGDHSHDTHTHGINHKKNLEHHHDYSKSELNVDNIFDPIASLYGLHTNFNEWFNQQIYVLNNNDKQLDSIYDLEYLKLKIREILQDNRIKIIDGILYNKNGVPINAANLKLHLISIGDTSLYKNLLNLKGISSLLPTNLKNVDIIAVTQTFPSKLLGVVPLKKACDSHTPYRRMYRNPAIYPMGWQPNPHVHNTPYYFSSPYFSYPYNRRSAAIPSNYPIYWYQTGQHNNKRKNSPRIGKLHKKPLDSLKSLFDLRVGSLSLPGTVIDLLNSVANPNDVAKDEDYEIYDDIGIRIIGGNPATSSGTPISNKGRSAALYI</sequence>
<reference evidence="2" key="1">
    <citation type="submission" date="2021-12" db="EMBL/GenBank/DDBJ databases">
        <authorList>
            <person name="King R."/>
        </authorList>
    </citation>
    <scope>NUCLEOTIDE SEQUENCE</scope>
</reference>
<organism evidence="2 3">
    <name type="scientific">Diatraea saccharalis</name>
    <name type="common">sugarcane borer</name>
    <dbReference type="NCBI Taxonomy" id="40085"/>
    <lineage>
        <taxon>Eukaryota</taxon>
        <taxon>Metazoa</taxon>
        <taxon>Ecdysozoa</taxon>
        <taxon>Arthropoda</taxon>
        <taxon>Hexapoda</taxon>
        <taxon>Insecta</taxon>
        <taxon>Pterygota</taxon>
        <taxon>Neoptera</taxon>
        <taxon>Endopterygota</taxon>
        <taxon>Lepidoptera</taxon>
        <taxon>Glossata</taxon>
        <taxon>Ditrysia</taxon>
        <taxon>Pyraloidea</taxon>
        <taxon>Crambidae</taxon>
        <taxon>Crambinae</taxon>
        <taxon>Diatraea</taxon>
    </lineage>
</organism>
<feature type="region of interest" description="Disordered" evidence="1">
    <location>
        <begin position="45"/>
        <end position="68"/>
    </location>
</feature>
<name>A0A9N9N096_9NEOP</name>
<dbReference type="OrthoDB" id="6930320at2759"/>
<evidence type="ECO:0000256" key="1">
    <source>
        <dbReference type="SAM" id="MobiDB-lite"/>
    </source>
</evidence>
<gene>
    <name evidence="2" type="ORF">DIATSA_LOCUS806</name>
</gene>
<dbReference type="Proteomes" id="UP001153714">
    <property type="component" value="Chromosome 1"/>
</dbReference>
<keyword evidence="3" id="KW-1185">Reference proteome</keyword>
<dbReference type="EMBL" id="OU893332">
    <property type="protein sequence ID" value="CAG9782561.1"/>
    <property type="molecule type" value="Genomic_DNA"/>
</dbReference>
<dbReference type="AlphaFoldDB" id="A0A9N9N096"/>
<feature type="region of interest" description="Disordered" evidence="1">
    <location>
        <begin position="107"/>
        <end position="129"/>
    </location>
</feature>
<feature type="compositionally biased region" description="Basic and acidic residues" evidence="1">
    <location>
        <begin position="109"/>
        <end position="122"/>
    </location>
</feature>
<reference evidence="2" key="2">
    <citation type="submission" date="2022-10" db="EMBL/GenBank/DDBJ databases">
        <authorList>
            <consortium name="ENA_rothamsted_submissions"/>
            <consortium name="culmorum"/>
            <person name="King R."/>
        </authorList>
    </citation>
    <scope>NUCLEOTIDE SEQUENCE</scope>
</reference>
<evidence type="ECO:0000313" key="3">
    <source>
        <dbReference type="Proteomes" id="UP001153714"/>
    </source>
</evidence>